<sequence>MAIWMTALKIIPWADVLESAPHIVKAAKRLFSATKADATTFAESSTESSAATAGSSLANLNKRVRLLEARLVELSDEQKSSTELIKSLAEQNALVVEAIEVFRVRIKILLTLCIVLIGVLASLVFWLVMK</sequence>
<feature type="transmembrane region" description="Helical" evidence="1">
    <location>
        <begin position="108"/>
        <end position="129"/>
    </location>
</feature>
<organism evidence="2 3">
    <name type="scientific">Nitrosospira multiformis</name>
    <dbReference type="NCBI Taxonomy" id="1231"/>
    <lineage>
        <taxon>Bacteria</taxon>
        <taxon>Pseudomonadati</taxon>
        <taxon>Pseudomonadota</taxon>
        <taxon>Betaproteobacteria</taxon>
        <taxon>Nitrosomonadales</taxon>
        <taxon>Nitrosomonadaceae</taxon>
        <taxon>Nitrosospira</taxon>
    </lineage>
</organism>
<evidence type="ECO:0000313" key="3">
    <source>
        <dbReference type="Proteomes" id="UP000183471"/>
    </source>
</evidence>
<protein>
    <submittedName>
        <fullName evidence="2">Uncharacterized protein</fullName>
    </submittedName>
</protein>
<proteinExistence type="predicted"/>
<keyword evidence="1" id="KW-0812">Transmembrane</keyword>
<evidence type="ECO:0000256" key="1">
    <source>
        <dbReference type="SAM" id="Phobius"/>
    </source>
</evidence>
<dbReference type="EMBL" id="FNKY01000001">
    <property type="protein sequence ID" value="SDQ57714.1"/>
    <property type="molecule type" value="Genomic_DNA"/>
</dbReference>
<accession>A0ABY0TBF3</accession>
<dbReference type="Proteomes" id="UP000183471">
    <property type="component" value="Unassembled WGS sequence"/>
</dbReference>
<reference evidence="2 3" key="1">
    <citation type="submission" date="2016-10" db="EMBL/GenBank/DDBJ databases">
        <authorList>
            <person name="Varghese N."/>
            <person name="Submissions S."/>
        </authorList>
    </citation>
    <scope>NUCLEOTIDE SEQUENCE [LARGE SCALE GENOMIC DNA]</scope>
    <source>
        <strain evidence="2 3">Nl1</strain>
    </source>
</reference>
<keyword evidence="3" id="KW-1185">Reference proteome</keyword>
<gene>
    <name evidence="2" type="ORF">SAMN05216402_1394</name>
</gene>
<keyword evidence="1" id="KW-1133">Transmembrane helix</keyword>
<comment type="caution">
    <text evidence="2">The sequence shown here is derived from an EMBL/GenBank/DDBJ whole genome shotgun (WGS) entry which is preliminary data.</text>
</comment>
<keyword evidence="1" id="KW-0472">Membrane</keyword>
<evidence type="ECO:0000313" key="2">
    <source>
        <dbReference type="EMBL" id="SDQ57714.1"/>
    </source>
</evidence>
<name>A0ABY0TBF3_9PROT</name>
<dbReference type="RefSeq" id="WP_074631680.1">
    <property type="nucleotide sequence ID" value="NZ_FNKY01000001.1"/>
</dbReference>